<feature type="domain" description="RCK C-terminal" evidence="4">
    <location>
        <begin position="253"/>
        <end position="338"/>
    </location>
</feature>
<dbReference type="SUPFAM" id="SSF81324">
    <property type="entry name" value="Voltage-gated potassium channels"/>
    <property type="match status" value="1"/>
</dbReference>
<dbReference type="RefSeq" id="WP_014730723.1">
    <property type="nucleotide sequence ID" value="NC_017934.1"/>
</dbReference>
<keyword evidence="2" id="KW-0812">Transmembrane</keyword>
<dbReference type="Gene3D" id="1.10.287.70">
    <property type="match status" value="1"/>
</dbReference>
<dbReference type="GO" id="GO:0006813">
    <property type="term" value="P:potassium ion transport"/>
    <property type="evidence" value="ECO:0007669"/>
    <property type="project" value="InterPro"/>
</dbReference>
<name>I2F459_9BACT</name>
<dbReference type="SUPFAM" id="SSF51735">
    <property type="entry name" value="NAD(P)-binding Rossmann-fold domains"/>
    <property type="match status" value="1"/>
</dbReference>
<dbReference type="InterPro" id="IPR050721">
    <property type="entry name" value="Trk_Ktr_HKT_K-transport"/>
</dbReference>
<dbReference type="InterPro" id="IPR036721">
    <property type="entry name" value="RCK_C_sf"/>
</dbReference>
<protein>
    <submittedName>
        <fullName evidence="5">K+ transport system, NAD-binding component</fullName>
    </submittedName>
</protein>
<feature type="transmembrane region" description="Helical" evidence="2">
    <location>
        <begin position="38"/>
        <end position="56"/>
    </location>
</feature>
<feature type="transmembrane region" description="Helical" evidence="2">
    <location>
        <begin position="12"/>
        <end position="32"/>
    </location>
</feature>
<evidence type="ECO:0000313" key="5">
    <source>
        <dbReference type="EMBL" id="AFK06712.1"/>
    </source>
</evidence>
<keyword evidence="2" id="KW-0472">Membrane</keyword>
<dbReference type="HOGENOM" id="CLU_050982_0_0_0"/>
<dbReference type="GO" id="GO:0005886">
    <property type="term" value="C:plasma membrane"/>
    <property type="evidence" value="ECO:0007669"/>
    <property type="project" value="UniProtKB-SubCell"/>
</dbReference>
<dbReference type="SUPFAM" id="SSF116726">
    <property type="entry name" value="TrkA C-terminal domain-like"/>
    <property type="match status" value="1"/>
</dbReference>
<dbReference type="Gene3D" id="3.30.70.1450">
    <property type="entry name" value="Regulator of K+ conductance, C-terminal domain"/>
    <property type="match status" value="1"/>
</dbReference>
<accession>I2F459</accession>
<evidence type="ECO:0000313" key="6">
    <source>
        <dbReference type="Proteomes" id="UP000002881"/>
    </source>
</evidence>
<dbReference type="InterPro" id="IPR006037">
    <property type="entry name" value="RCK_C"/>
</dbReference>
<evidence type="ECO:0000259" key="4">
    <source>
        <dbReference type="PROSITE" id="PS51202"/>
    </source>
</evidence>
<evidence type="ECO:0000256" key="2">
    <source>
        <dbReference type="SAM" id="Phobius"/>
    </source>
</evidence>
<reference evidence="5 6" key="1">
    <citation type="journal article" date="2012" name="Genome Biol. Evol.">
        <title>Genome Sequence of the Mesophilic Thermotogales Bacterium Mesotoga prima MesG1.Ag.4.2 Reveals the Largest Thermotogales Genome To Date.</title>
        <authorList>
            <person name="Zhaxybayeva O."/>
            <person name="Swithers K.S."/>
            <person name="Foght J."/>
            <person name="Green A.G."/>
            <person name="Bruce D."/>
            <person name="Detter C."/>
            <person name="Han S."/>
            <person name="Teshima H."/>
            <person name="Han J."/>
            <person name="Woyke T."/>
            <person name="Pitluck S."/>
            <person name="Nolan M."/>
            <person name="Ivanova N."/>
            <person name="Pati A."/>
            <person name="Land M.L."/>
            <person name="Dlutek M."/>
            <person name="Doolittle W.F."/>
            <person name="Noll K.M."/>
            <person name="Nesbo C.L."/>
        </authorList>
    </citation>
    <scope>NUCLEOTIDE SEQUENCE [LARGE SCALE GENOMIC DNA]</scope>
    <source>
        <strain evidence="6">mesG1.Ag.4.2</strain>
    </source>
</reference>
<dbReference type="STRING" id="660470.Theba_1007"/>
<evidence type="ECO:0000256" key="1">
    <source>
        <dbReference type="ARBA" id="ARBA00004651"/>
    </source>
</evidence>
<dbReference type="Pfam" id="PF02254">
    <property type="entry name" value="TrkA_N"/>
    <property type="match status" value="1"/>
</dbReference>
<dbReference type="AlphaFoldDB" id="I2F459"/>
<dbReference type="GeneID" id="87106838"/>
<dbReference type="InterPro" id="IPR036291">
    <property type="entry name" value="NAD(P)-bd_dom_sf"/>
</dbReference>
<organism evidence="5 6">
    <name type="scientific">Mesotoga prima MesG1.Ag.4.2</name>
    <dbReference type="NCBI Taxonomy" id="660470"/>
    <lineage>
        <taxon>Bacteria</taxon>
        <taxon>Thermotogati</taxon>
        <taxon>Thermotogota</taxon>
        <taxon>Thermotogae</taxon>
        <taxon>Kosmotogales</taxon>
        <taxon>Kosmotogaceae</taxon>
        <taxon>Mesotoga</taxon>
    </lineage>
</organism>
<dbReference type="Proteomes" id="UP000002881">
    <property type="component" value="Chromosome"/>
</dbReference>
<dbReference type="InterPro" id="IPR013099">
    <property type="entry name" value="K_chnl_dom"/>
</dbReference>
<dbReference type="KEGG" id="mpg:Theba_1007"/>
<feature type="transmembrane region" description="Helical" evidence="2">
    <location>
        <begin position="68"/>
        <end position="90"/>
    </location>
</feature>
<gene>
    <name evidence="5" type="ORF">Theba_1007</name>
</gene>
<dbReference type="GO" id="GO:0008324">
    <property type="term" value="F:monoatomic cation transmembrane transporter activity"/>
    <property type="evidence" value="ECO:0007669"/>
    <property type="project" value="InterPro"/>
</dbReference>
<dbReference type="PROSITE" id="PS51202">
    <property type="entry name" value="RCK_C"/>
    <property type="match status" value="1"/>
</dbReference>
<dbReference type="Pfam" id="PF07885">
    <property type="entry name" value="Ion_trans_2"/>
    <property type="match status" value="1"/>
</dbReference>
<sequence length="371" mass="40346" precursor="true">MTNETGGAKQIVVSLILLAAVFLVGIIGYSIIEGYSPIDSIFMIMITISTVGYGTITELSQAGKIFTSIVILASITIVVYAVSNITAFLVEGRVNKMIRRRRILKTIEKLENHFIVIGGGDLGSTIAHEMSKRNNDVVIVEKSEERLKDLTSREGGKLIYVSGDATEEETLKSAGVEKAQGLMSWLPDDVDNIFVVLTARGMNKSMKIISKVAHRENINKLNYAGADKVIPIQEIGAHRMVTMMLNPTVIGFLDTISQSGSLQLRFEEVKVPGNFRPEGMTLEALKIPQRIGLIVIATVCDGVNKFNPSASTIVKPGDSLMVLGEHEQVEKLQSLLGGNLNVEPQENNSFIPLILEGNYLSTPVAGEFGDL</sequence>
<dbReference type="PANTHER" id="PTHR43833:SF9">
    <property type="entry name" value="POTASSIUM CHANNEL PROTEIN YUGO-RELATED"/>
    <property type="match status" value="1"/>
</dbReference>
<keyword evidence="6" id="KW-1185">Reference proteome</keyword>
<keyword evidence="2" id="KW-1133">Transmembrane helix</keyword>
<feature type="domain" description="RCK N-terminal" evidence="3">
    <location>
        <begin position="111"/>
        <end position="230"/>
    </location>
</feature>
<dbReference type="PANTHER" id="PTHR43833">
    <property type="entry name" value="POTASSIUM CHANNEL PROTEIN 2-RELATED-RELATED"/>
    <property type="match status" value="1"/>
</dbReference>
<dbReference type="PROSITE" id="PS51201">
    <property type="entry name" value="RCK_N"/>
    <property type="match status" value="1"/>
</dbReference>
<dbReference type="eggNOG" id="COG0490">
    <property type="taxonomic scope" value="Bacteria"/>
</dbReference>
<dbReference type="eggNOG" id="COG1226">
    <property type="taxonomic scope" value="Bacteria"/>
</dbReference>
<comment type="subcellular location">
    <subcellularLocation>
        <location evidence="1">Cell membrane</location>
        <topology evidence="1">Multi-pass membrane protein</topology>
    </subcellularLocation>
</comment>
<dbReference type="InterPro" id="IPR003148">
    <property type="entry name" value="RCK_N"/>
</dbReference>
<dbReference type="EMBL" id="CP003532">
    <property type="protein sequence ID" value="AFK06712.1"/>
    <property type="molecule type" value="Genomic_DNA"/>
</dbReference>
<dbReference type="Gene3D" id="3.40.50.720">
    <property type="entry name" value="NAD(P)-binding Rossmann-like Domain"/>
    <property type="match status" value="1"/>
</dbReference>
<evidence type="ECO:0000259" key="3">
    <source>
        <dbReference type="PROSITE" id="PS51201"/>
    </source>
</evidence>
<dbReference type="Pfam" id="PF02080">
    <property type="entry name" value="TrkA_C"/>
    <property type="match status" value="1"/>
</dbReference>
<proteinExistence type="predicted"/>